<comment type="caution">
    <text evidence="5">The sequence shown here is derived from an EMBL/GenBank/DDBJ whole genome shotgun (WGS) entry which is preliminary data.</text>
</comment>
<dbReference type="PIRSF" id="PIRSF006078">
    <property type="entry name" value="GlxK"/>
    <property type="match status" value="1"/>
</dbReference>
<evidence type="ECO:0000313" key="6">
    <source>
        <dbReference type="Proteomes" id="UP000029839"/>
    </source>
</evidence>
<organism evidence="5 6">
    <name type="scientific">Cellulomonas carbonis T26</name>
    <dbReference type="NCBI Taxonomy" id="947969"/>
    <lineage>
        <taxon>Bacteria</taxon>
        <taxon>Bacillati</taxon>
        <taxon>Actinomycetota</taxon>
        <taxon>Actinomycetes</taxon>
        <taxon>Micrococcales</taxon>
        <taxon>Cellulomonadaceae</taxon>
        <taxon>Cellulomonas</taxon>
    </lineage>
</organism>
<evidence type="ECO:0000256" key="1">
    <source>
        <dbReference type="ARBA" id="ARBA00006284"/>
    </source>
</evidence>
<reference evidence="5 6" key="2">
    <citation type="journal article" date="2015" name="Stand. Genomic Sci.">
        <title>Draft genome sequence of Cellulomonas carbonis T26(T) and comparative analysis of six Cellulomonas genomes.</title>
        <authorList>
            <person name="Zhuang W."/>
            <person name="Zhang S."/>
            <person name="Xia X."/>
            <person name="Wang G."/>
        </authorList>
    </citation>
    <scope>NUCLEOTIDE SEQUENCE [LARGE SCALE GENOMIC DNA]</scope>
    <source>
        <strain evidence="5 6">T26</strain>
    </source>
</reference>
<dbReference type="InterPro" id="IPR018197">
    <property type="entry name" value="Glycerate_kinase_RE-like"/>
</dbReference>
<keyword evidence="3 4" id="KW-0418">Kinase</keyword>
<dbReference type="InterPro" id="IPR004381">
    <property type="entry name" value="Glycerate_kinase"/>
</dbReference>
<dbReference type="AlphaFoldDB" id="A0A0A0BPI8"/>
<gene>
    <name evidence="5" type="ORF">N868_18340</name>
</gene>
<name>A0A0A0BPI8_9CELL</name>
<keyword evidence="2 4" id="KW-0808">Transferase</keyword>
<comment type="similarity">
    <text evidence="1 4">Belongs to the glycerate kinase type-1 family.</text>
</comment>
<evidence type="ECO:0000256" key="4">
    <source>
        <dbReference type="PIRNR" id="PIRNR006078"/>
    </source>
</evidence>
<dbReference type="InterPro" id="IPR036129">
    <property type="entry name" value="Glycerate_kinase_sf"/>
</dbReference>
<dbReference type="GO" id="GO:0031388">
    <property type="term" value="P:organic acid phosphorylation"/>
    <property type="evidence" value="ECO:0007669"/>
    <property type="project" value="UniProtKB-UniRule"/>
</dbReference>
<dbReference type="Gene3D" id="3.40.50.10350">
    <property type="entry name" value="Glycerate kinase, domain 1"/>
    <property type="match status" value="1"/>
</dbReference>
<dbReference type="Proteomes" id="UP000029839">
    <property type="component" value="Unassembled WGS sequence"/>
</dbReference>
<dbReference type="EMBL" id="AXCY01000073">
    <property type="protein sequence ID" value="KGM09870.1"/>
    <property type="molecule type" value="Genomic_DNA"/>
</dbReference>
<evidence type="ECO:0000313" key="5">
    <source>
        <dbReference type="EMBL" id="KGM09870.1"/>
    </source>
</evidence>
<dbReference type="Pfam" id="PF02595">
    <property type="entry name" value="Gly_kinase"/>
    <property type="match status" value="1"/>
</dbReference>
<protein>
    <recommendedName>
        <fullName evidence="7">Glycerate kinase</fullName>
    </recommendedName>
</protein>
<dbReference type="GO" id="GO:0008887">
    <property type="term" value="F:glycerate kinase activity"/>
    <property type="evidence" value="ECO:0007669"/>
    <property type="project" value="UniProtKB-UniRule"/>
</dbReference>
<dbReference type="SUPFAM" id="SSF110738">
    <property type="entry name" value="Glycerate kinase I"/>
    <property type="match status" value="1"/>
</dbReference>
<accession>A0A0A0BPI8</accession>
<reference evidence="5 6" key="1">
    <citation type="submission" date="2013-08" db="EMBL/GenBank/DDBJ databases">
        <title>Genome sequencing of Cellulomonas carbonis T26.</title>
        <authorList>
            <person name="Chen F."/>
            <person name="Li Y."/>
            <person name="Wang G."/>
        </authorList>
    </citation>
    <scope>NUCLEOTIDE SEQUENCE [LARGE SCALE GENOMIC DNA]</scope>
    <source>
        <strain evidence="5 6">T26</strain>
    </source>
</reference>
<keyword evidence="6" id="KW-1185">Reference proteome</keyword>
<dbReference type="PANTHER" id="PTHR21599:SF0">
    <property type="entry name" value="GLYCERATE KINASE"/>
    <property type="match status" value="1"/>
</dbReference>
<evidence type="ECO:0000256" key="3">
    <source>
        <dbReference type="ARBA" id="ARBA00022777"/>
    </source>
</evidence>
<dbReference type="NCBIfam" id="TIGR00045">
    <property type="entry name" value="glycerate kinase"/>
    <property type="match status" value="1"/>
</dbReference>
<evidence type="ECO:0008006" key="7">
    <source>
        <dbReference type="Google" id="ProtNLM"/>
    </source>
</evidence>
<dbReference type="InterPro" id="IPR018193">
    <property type="entry name" value="Glyc_kinase_flavodox-like_fold"/>
</dbReference>
<evidence type="ECO:0000256" key="2">
    <source>
        <dbReference type="ARBA" id="ARBA00022679"/>
    </source>
</evidence>
<dbReference type="PANTHER" id="PTHR21599">
    <property type="entry name" value="GLYCERATE KINASE"/>
    <property type="match status" value="1"/>
</dbReference>
<dbReference type="RefSeq" id="WP_043607940.1">
    <property type="nucleotide sequence ID" value="NZ_AXCY01000073.1"/>
</dbReference>
<dbReference type="Gene3D" id="3.90.1510.10">
    <property type="entry name" value="Glycerate kinase, domain 2"/>
    <property type="match status" value="1"/>
</dbReference>
<sequence length="397" mass="39194">MRILVAPDCFSGTLSAREAADAMRAGWSLGAAHDVVTELPLADGGPGFVDVLHGALGGELVPVTVHGPLGDPTPAVMLLAGAEGARTAYLESAQAIGLHLVAAGDRDPTRTTSRGLGELLSAALEAGARRVVVGLGGSATNDGGAGVLAGLGAPSARLAGGGGALDGLVPNDVAVVAALRDRFRDVDLVAAVDVDVPLLGLHGASAGFAAQKGASPEEAQHLERCLGHLASLVGEAVAGADEGPRRDLLAPARDARTTTRTLTQAPGAGAAGGVGFGLAALGARLLPGAAVVADAVGLAASVAGADLVLTGEGTLDWQSLHGKVVHAVAAEGLRHGVPVVAVAGQVLLGRREWSTAGLAGAYAVAERPSEVAASVADARGTLAARVERVARTWSRPV</sequence>
<proteinExistence type="inferred from homology"/>